<reference evidence="4 5" key="1">
    <citation type="submission" date="2016-01" db="EMBL/GenBank/DDBJ databases">
        <title>Genome sequence of Clostridium neopropionicum X4, DSM-3847.</title>
        <authorList>
            <person name="Poehlein A."/>
            <person name="Beck M.H."/>
            <person name="Bengelsdorf F.R."/>
            <person name="Daniel R."/>
            <person name="Duerre P."/>
        </authorList>
    </citation>
    <scope>NUCLEOTIDE SEQUENCE [LARGE SCALE GENOMIC DNA]</scope>
    <source>
        <strain evidence="4 5">DSM-3847</strain>
    </source>
</reference>
<dbReference type="SMART" id="SM00857">
    <property type="entry name" value="Resolvase"/>
    <property type="match status" value="1"/>
</dbReference>
<dbReference type="EMBL" id="LRVM01000005">
    <property type="protein sequence ID" value="KXL52885.1"/>
    <property type="molecule type" value="Genomic_DNA"/>
</dbReference>
<dbReference type="SUPFAM" id="SSF53041">
    <property type="entry name" value="Resolvase-like"/>
    <property type="match status" value="1"/>
</dbReference>
<gene>
    <name evidence="4" type="ORF">CLNEO_19090</name>
</gene>
<keyword evidence="5" id="KW-1185">Reference proteome</keyword>
<dbReference type="STRING" id="36847.CLNEO_19090"/>
<dbReference type="InterPro" id="IPR036162">
    <property type="entry name" value="Resolvase-like_N_sf"/>
</dbReference>
<dbReference type="GO" id="GO:0000150">
    <property type="term" value="F:DNA strand exchange activity"/>
    <property type="evidence" value="ECO:0007669"/>
    <property type="project" value="InterPro"/>
</dbReference>
<dbReference type="InterPro" id="IPR050639">
    <property type="entry name" value="SSR_resolvase"/>
</dbReference>
<organism evidence="4 5">
    <name type="scientific">Anaerotignum neopropionicum</name>
    <dbReference type="NCBI Taxonomy" id="36847"/>
    <lineage>
        <taxon>Bacteria</taxon>
        <taxon>Bacillati</taxon>
        <taxon>Bacillota</taxon>
        <taxon>Clostridia</taxon>
        <taxon>Lachnospirales</taxon>
        <taxon>Anaerotignaceae</taxon>
        <taxon>Anaerotignum</taxon>
    </lineage>
</organism>
<evidence type="ECO:0000313" key="5">
    <source>
        <dbReference type="Proteomes" id="UP000070539"/>
    </source>
</evidence>
<evidence type="ECO:0000259" key="2">
    <source>
        <dbReference type="PROSITE" id="PS51736"/>
    </source>
</evidence>
<proteinExistence type="predicted"/>
<dbReference type="Gene3D" id="3.40.50.1390">
    <property type="entry name" value="Resolvase, N-terminal catalytic domain"/>
    <property type="match status" value="1"/>
</dbReference>
<dbReference type="PANTHER" id="PTHR30461:SF23">
    <property type="entry name" value="DNA RECOMBINASE-RELATED"/>
    <property type="match status" value="1"/>
</dbReference>
<keyword evidence="1" id="KW-0175">Coiled coil</keyword>
<evidence type="ECO:0008006" key="6">
    <source>
        <dbReference type="Google" id="ProtNLM"/>
    </source>
</evidence>
<dbReference type="PROSITE" id="PS51737">
    <property type="entry name" value="RECOMBINASE_DNA_BIND"/>
    <property type="match status" value="1"/>
</dbReference>
<name>A0A136WEE9_9FIRM</name>
<dbReference type="InterPro" id="IPR006119">
    <property type="entry name" value="Resolv_N"/>
</dbReference>
<comment type="caution">
    <text evidence="4">The sequence shown here is derived from an EMBL/GenBank/DDBJ whole genome shotgun (WGS) entry which is preliminary data.</text>
</comment>
<dbReference type="RefSeq" id="WP_066088016.1">
    <property type="nucleotide sequence ID" value="NZ_LRVM01000005.1"/>
</dbReference>
<dbReference type="Pfam" id="PF07508">
    <property type="entry name" value="Recombinase"/>
    <property type="match status" value="1"/>
</dbReference>
<dbReference type="GO" id="GO:0003677">
    <property type="term" value="F:DNA binding"/>
    <property type="evidence" value="ECO:0007669"/>
    <property type="project" value="InterPro"/>
</dbReference>
<dbReference type="InterPro" id="IPR038109">
    <property type="entry name" value="DNA_bind_recomb_sf"/>
</dbReference>
<accession>A0A136WEE9</accession>
<feature type="domain" description="Recombinase" evidence="3">
    <location>
        <begin position="167"/>
        <end position="293"/>
    </location>
</feature>
<dbReference type="InterPro" id="IPR011109">
    <property type="entry name" value="DNA_bind_recombinase_dom"/>
</dbReference>
<evidence type="ECO:0000256" key="1">
    <source>
        <dbReference type="SAM" id="Coils"/>
    </source>
</evidence>
<protein>
    <recommendedName>
        <fullName evidence="6">Recombinase family protein</fullName>
    </recommendedName>
</protein>
<evidence type="ECO:0000313" key="4">
    <source>
        <dbReference type="EMBL" id="KXL52885.1"/>
    </source>
</evidence>
<feature type="domain" description="Resolvase/invertase-type recombinase catalytic" evidence="2">
    <location>
        <begin position="15"/>
        <end position="163"/>
    </location>
</feature>
<dbReference type="PANTHER" id="PTHR30461">
    <property type="entry name" value="DNA-INVERTASE FROM LAMBDOID PROPHAGE"/>
    <property type="match status" value="1"/>
</dbReference>
<dbReference type="PROSITE" id="PS51736">
    <property type="entry name" value="RECOMBINASES_3"/>
    <property type="match status" value="1"/>
</dbReference>
<dbReference type="Pfam" id="PF00239">
    <property type="entry name" value="Resolvase"/>
    <property type="match status" value="1"/>
</dbReference>
<dbReference type="Proteomes" id="UP000070539">
    <property type="component" value="Unassembled WGS sequence"/>
</dbReference>
<dbReference type="Gene3D" id="3.90.1750.20">
    <property type="entry name" value="Putative Large Serine Recombinase, Chain B, Domain 2"/>
    <property type="match status" value="1"/>
</dbReference>
<feature type="coiled-coil region" evidence="1">
    <location>
        <begin position="374"/>
        <end position="451"/>
    </location>
</feature>
<sequence>MAISKQRKQKAYSNTAVIYARFSSTNQREESIDAQVRACKKYAEEKGLIITRIYADSAKSGTNDNRPEFQRMLLDSETGIFDTVVVHKLDRFSRNRYDSAIYKKLLRINNCRLMSVTERLDDSPESIMMEAVTEGMNEYYSQNLGREVLKGQKETALQCKHVGGTPPLGYDVDKDTKRYIINEKEAEIVKLIFFMYAKGCGYKEILRHLNAKGYHTKRGNPFANGSLNTLLKNEKYRGIHIFNLKKEKDMDGVRRPSLNPEEDVIRIEEGMPRIIDDVTFAKVQALLSQNLERGGSFKAKEVYILSGLIYCGDCGMSMHGNTRYCGRNRLKYITYRCSGRAQQRDCKRRELNKTYIENFVLDVLYSNLFDQNSIVKLTEMLNKYRKENSEENEKALDTATQRLKEVSREIDKTLEVVCQAGISIETVGAKLRSLEEQKEHLENLLHDLTINNNLQISEQIVAQLVEKSREFVKTKNLPECKTFIKSYVERVTVFEDKVRVVFKVNVPNKDNTGFEPLVVEESIENIYENYKDAV</sequence>
<dbReference type="CDD" id="cd00338">
    <property type="entry name" value="Ser_Recombinase"/>
    <property type="match status" value="1"/>
</dbReference>
<dbReference type="PATRIC" id="fig|36847.3.peg.2244"/>
<dbReference type="InterPro" id="IPR025827">
    <property type="entry name" value="Zn_ribbon_recom_dom"/>
</dbReference>
<dbReference type="OrthoDB" id="9781670at2"/>
<dbReference type="Pfam" id="PF13408">
    <property type="entry name" value="Zn_ribbon_recom"/>
    <property type="match status" value="1"/>
</dbReference>
<evidence type="ECO:0000259" key="3">
    <source>
        <dbReference type="PROSITE" id="PS51737"/>
    </source>
</evidence>
<dbReference type="AlphaFoldDB" id="A0A136WEE9"/>